<evidence type="ECO:0000256" key="2">
    <source>
        <dbReference type="SAM" id="Phobius"/>
    </source>
</evidence>
<dbReference type="OrthoDB" id="3270417at2759"/>
<evidence type="ECO:0000313" key="4">
    <source>
        <dbReference type="EMBL" id="KAG6374177.1"/>
    </source>
</evidence>
<gene>
    <name evidence="4" type="ORF">JVT61DRAFT_4830</name>
</gene>
<proteinExistence type="predicted"/>
<feature type="transmembrane region" description="Helical" evidence="2">
    <location>
        <begin position="82"/>
        <end position="102"/>
    </location>
</feature>
<dbReference type="Pfam" id="PF20152">
    <property type="entry name" value="DUF6534"/>
    <property type="match status" value="1"/>
</dbReference>
<name>A0A8I2YM83_9AGAM</name>
<comment type="caution">
    <text evidence="4">The sequence shown here is derived from an EMBL/GenBank/DDBJ whole genome shotgun (WGS) entry which is preliminary data.</text>
</comment>
<feature type="transmembrane region" description="Helical" evidence="2">
    <location>
        <begin position="6"/>
        <end position="28"/>
    </location>
</feature>
<dbReference type="Proteomes" id="UP000683000">
    <property type="component" value="Unassembled WGS sequence"/>
</dbReference>
<dbReference type="AlphaFoldDB" id="A0A8I2YM83"/>
<keyword evidence="2" id="KW-1133">Transmembrane helix</keyword>
<feature type="transmembrane region" description="Helical" evidence="2">
    <location>
        <begin position="40"/>
        <end position="62"/>
    </location>
</feature>
<accession>A0A8I2YM83</accession>
<keyword evidence="5" id="KW-1185">Reference proteome</keyword>
<dbReference type="InterPro" id="IPR045339">
    <property type="entry name" value="DUF6534"/>
</dbReference>
<sequence>MLSCLIKRFYVLTYTLGLVIDFYVYMYFTWRIWLFTNSKCVVVLMIVLSVSRTAISIVATILSASEPTLNDYLSNPRTRTLILVGNTLFIVGDTFSASAMAYHLSKFKSWVHAPQRTHTRPQPRPQPRRIDTVLNRLFIFAVATGALTSLVDVIALILTVAQPNSFAFLSTILIQTRRTSYSTFATAAARPFDDTSANPSNTHVELPAISLRFARPSEVSSESELEAGTGTGVDTQVAGDEDEGGRGTGREHGVRLFLSLHPRR</sequence>
<feature type="transmembrane region" description="Helical" evidence="2">
    <location>
        <begin position="137"/>
        <end position="161"/>
    </location>
</feature>
<feature type="compositionally biased region" description="Basic and acidic residues" evidence="1">
    <location>
        <begin position="244"/>
        <end position="254"/>
    </location>
</feature>
<reference evidence="4" key="1">
    <citation type="submission" date="2021-03" db="EMBL/GenBank/DDBJ databases">
        <title>Evolutionary innovations through gain and loss of genes in the ectomycorrhizal Boletales.</title>
        <authorList>
            <person name="Wu G."/>
            <person name="Miyauchi S."/>
            <person name="Morin E."/>
            <person name="Yang Z.-L."/>
            <person name="Xu J."/>
            <person name="Martin F.M."/>
        </authorList>
    </citation>
    <scope>NUCLEOTIDE SEQUENCE</scope>
    <source>
        <strain evidence="4">BR01</strain>
    </source>
</reference>
<dbReference type="EMBL" id="JAGFBS010000019">
    <property type="protein sequence ID" value="KAG6374177.1"/>
    <property type="molecule type" value="Genomic_DNA"/>
</dbReference>
<protein>
    <recommendedName>
        <fullName evidence="3">DUF6534 domain-containing protein</fullName>
    </recommendedName>
</protein>
<evidence type="ECO:0000313" key="5">
    <source>
        <dbReference type="Proteomes" id="UP000683000"/>
    </source>
</evidence>
<evidence type="ECO:0000256" key="1">
    <source>
        <dbReference type="SAM" id="MobiDB-lite"/>
    </source>
</evidence>
<evidence type="ECO:0000259" key="3">
    <source>
        <dbReference type="Pfam" id="PF20152"/>
    </source>
</evidence>
<organism evidence="4 5">
    <name type="scientific">Boletus reticuloceps</name>
    <dbReference type="NCBI Taxonomy" id="495285"/>
    <lineage>
        <taxon>Eukaryota</taxon>
        <taxon>Fungi</taxon>
        <taxon>Dikarya</taxon>
        <taxon>Basidiomycota</taxon>
        <taxon>Agaricomycotina</taxon>
        <taxon>Agaricomycetes</taxon>
        <taxon>Agaricomycetidae</taxon>
        <taxon>Boletales</taxon>
        <taxon>Boletineae</taxon>
        <taxon>Boletaceae</taxon>
        <taxon>Boletoideae</taxon>
        <taxon>Boletus</taxon>
    </lineage>
</organism>
<keyword evidence="2" id="KW-0472">Membrane</keyword>
<keyword evidence="2" id="KW-0812">Transmembrane</keyword>
<feature type="domain" description="DUF6534" evidence="3">
    <location>
        <begin position="91"/>
        <end position="188"/>
    </location>
</feature>
<feature type="region of interest" description="Disordered" evidence="1">
    <location>
        <begin position="220"/>
        <end position="264"/>
    </location>
</feature>